<dbReference type="PANTHER" id="PTHR46546:SF4">
    <property type="entry name" value="SHEWANELLA-LIKE PROTEIN PHOSPHATASE 1"/>
    <property type="match status" value="1"/>
</dbReference>
<dbReference type="InterPro" id="IPR004843">
    <property type="entry name" value="Calcineurin-like_PHP"/>
</dbReference>
<dbReference type="InterPro" id="IPR029052">
    <property type="entry name" value="Metallo-depent_PP-like"/>
</dbReference>
<accession>A0ABP9BZ22</accession>
<evidence type="ECO:0000313" key="3">
    <source>
        <dbReference type="Proteomes" id="UP001501433"/>
    </source>
</evidence>
<sequence length="335" mass="38615">MKVSSQDLSKQENILYSSINDGPYVFIESNKLIQKTIVSGKVFTDTINTSLYNTSFSPNKEIYKNVRKIAALSDIHGQYDLAVEILKNNKIIDKNLNWCFGTGHLVVVGDIFDRGDKVNEMLLLVYKLEQEAKRKGGRVHLLLGNHEYMVLHKDLRYLNNKYKITCRLLNVDYDELYGKQTVLGRWLRSKPTIIKLNNTIFVHGGISKEFLSQNDFNIETINNLMRASIERDKTEMRSSGFYETFYGGNGLIWYRGYFYGGLDDMDISQILNITKSEHIVVGHCSNDRVVSLFDNKIFGVDSSIKKGKYGELLFVKNDKYYRKTLKGTKERFGNK</sequence>
<name>A0ABP9BZ22_9FLAO</name>
<dbReference type="Pfam" id="PF00149">
    <property type="entry name" value="Metallophos"/>
    <property type="match status" value="1"/>
</dbReference>
<comment type="caution">
    <text evidence="2">The sequence shown here is derived from an EMBL/GenBank/DDBJ whole genome shotgun (WGS) entry which is preliminary data.</text>
</comment>
<evidence type="ECO:0000259" key="1">
    <source>
        <dbReference type="Pfam" id="PF00149"/>
    </source>
</evidence>
<organism evidence="2 3">
    <name type="scientific">Litoribaculum gwangyangense</name>
    <dbReference type="NCBI Taxonomy" id="1130722"/>
    <lineage>
        <taxon>Bacteria</taxon>
        <taxon>Pseudomonadati</taxon>
        <taxon>Bacteroidota</taxon>
        <taxon>Flavobacteriia</taxon>
        <taxon>Flavobacteriales</taxon>
        <taxon>Flavobacteriaceae</taxon>
        <taxon>Litoribaculum</taxon>
    </lineage>
</organism>
<evidence type="ECO:0000313" key="2">
    <source>
        <dbReference type="EMBL" id="GAA4802215.1"/>
    </source>
</evidence>
<gene>
    <name evidence="2" type="ORF">GCM10023330_05380</name>
</gene>
<dbReference type="Gene3D" id="3.60.21.10">
    <property type="match status" value="1"/>
</dbReference>
<dbReference type="PANTHER" id="PTHR46546">
    <property type="entry name" value="SHEWANELLA-LIKE PROTEIN PHOSPHATASE 1"/>
    <property type="match status" value="1"/>
</dbReference>
<reference evidence="3" key="1">
    <citation type="journal article" date="2019" name="Int. J. Syst. Evol. Microbiol.">
        <title>The Global Catalogue of Microorganisms (GCM) 10K type strain sequencing project: providing services to taxonomists for standard genome sequencing and annotation.</title>
        <authorList>
            <consortium name="The Broad Institute Genomics Platform"/>
            <consortium name="The Broad Institute Genome Sequencing Center for Infectious Disease"/>
            <person name="Wu L."/>
            <person name="Ma J."/>
        </authorList>
    </citation>
    <scope>NUCLEOTIDE SEQUENCE [LARGE SCALE GENOMIC DNA]</scope>
    <source>
        <strain evidence="3">JCM 18325</strain>
    </source>
</reference>
<dbReference type="EMBL" id="BAABJW010000001">
    <property type="protein sequence ID" value="GAA4802215.1"/>
    <property type="molecule type" value="Genomic_DNA"/>
</dbReference>
<dbReference type="SUPFAM" id="SSF56300">
    <property type="entry name" value="Metallo-dependent phosphatases"/>
    <property type="match status" value="1"/>
</dbReference>
<keyword evidence="3" id="KW-1185">Reference proteome</keyword>
<proteinExistence type="predicted"/>
<protein>
    <submittedName>
        <fullName evidence="2">Metallophosphoesterase</fullName>
    </submittedName>
</protein>
<feature type="domain" description="Calcineurin-like phosphoesterase" evidence="1">
    <location>
        <begin position="68"/>
        <end position="237"/>
    </location>
</feature>
<dbReference type="Proteomes" id="UP001501433">
    <property type="component" value="Unassembled WGS sequence"/>
</dbReference>